<dbReference type="Proteomes" id="UP001152888">
    <property type="component" value="Unassembled WGS sequence"/>
</dbReference>
<comment type="caution">
    <text evidence="3">The sequence shown here is derived from an EMBL/GenBank/DDBJ whole genome shotgun (WGS) entry which is preliminary data.</text>
</comment>
<dbReference type="OrthoDB" id="6157510at2759"/>
<sequence length="204" mass="22316">MEGQRASSQQEPAGNASAEEAGSTRTRIAQARVVRVKEKVEPGLNVSLILAIFINFAMIIVGSFAFGKCPVEPYIPLYLVAVGAVGFLAKCTTAARKMSNVQYAESTKIEAVLFSVEAMFFVLGSFWVYNAYPPSYDPNDGAKYCQRTAYLFAFIYISISYALLLAAIAGVLCFLFCICFVVATIKDEDAEANLRENEHATEQI</sequence>
<reference evidence="3" key="1">
    <citation type="submission" date="2022-03" db="EMBL/GenBank/DDBJ databases">
        <authorList>
            <person name="Sayadi A."/>
        </authorList>
    </citation>
    <scope>NUCLEOTIDE SEQUENCE</scope>
</reference>
<feature type="transmembrane region" description="Helical" evidence="2">
    <location>
        <begin position="73"/>
        <end position="91"/>
    </location>
</feature>
<dbReference type="PANTHER" id="PTHR33444:SF2">
    <property type="entry name" value="MARVEL DOMAIN-CONTAINING PROTEIN"/>
    <property type="match status" value="1"/>
</dbReference>
<gene>
    <name evidence="3" type="ORF">ACAOBT_LOCUS17803</name>
</gene>
<proteinExistence type="predicted"/>
<keyword evidence="4" id="KW-1185">Reference proteome</keyword>
<evidence type="ECO:0000313" key="4">
    <source>
        <dbReference type="Proteomes" id="UP001152888"/>
    </source>
</evidence>
<keyword evidence="2" id="KW-0812">Transmembrane</keyword>
<keyword evidence="2" id="KW-1133">Transmembrane helix</keyword>
<feature type="transmembrane region" description="Helical" evidence="2">
    <location>
        <begin position="149"/>
        <end position="182"/>
    </location>
</feature>
<accession>A0A9P0LAC8</accession>
<keyword evidence="2" id="KW-0472">Membrane</keyword>
<dbReference type="AlphaFoldDB" id="A0A9P0LAC8"/>
<evidence type="ECO:0000313" key="3">
    <source>
        <dbReference type="EMBL" id="CAH1987352.1"/>
    </source>
</evidence>
<organism evidence="3 4">
    <name type="scientific">Acanthoscelides obtectus</name>
    <name type="common">Bean weevil</name>
    <name type="synonym">Bruchus obtectus</name>
    <dbReference type="NCBI Taxonomy" id="200917"/>
    <lineage>
        <taxon>Eukaryota</taxon>
        <taxon>Metazoa</taxon>
        <taxon>Ecdysozoa</taxon>
        <taxon>Arthropoda</taxon>
        <taxon>Hexapoda</taxon>
        <taxon>Insecta</taxon>
        <taxon>Pterygota</taxon>
        <taxon>Neoptera</taxon>
        <taxon>Endopterygota</taxon>
        <taxon>Coleoptera</taxon>
        <taxon>Polyphaga</taxon>
        <taxon>Cucujiformia</taxon>
        <taxon>Chrysomeloidea</taxon>
        <taxon>Chrysomelidae</taxon>
        <taxon>Bruchinae</taxon>
        <taxon>Bruchini</taxon>
        <taxon>Acanthoscelides</taxon>
    </lineage>
</organism>
<feature type="transmembrane region" description="Helical" evidence="2">
    <location>
        <begin position="44"/>
        <end position="67"/>
    </location>
</feature>
<protein>
    <submittedName>
        <fullName evidence="3">Uncharacterized protein</fullName>
    </submittedName>
</protein>
<feature type="compositionally biased region" description="Polar residues" evidence="1">
    <location>
        <begin position="1"/>
        <end position="12"/>
    </location>
</feature>
<feature type="region of interest" description="Disordered" evidence="1">
    <location>
        <begin position="1"/>
        <end position="24"/>
    </location>
</feature>
<evidence type="ECO:0000256" key="2">
    <source>
        <dbReference type="SAM" id="Phobius"/>
    </source>
</evidence>
<name>A0A9P0LAC8_ACAOB</name>
<evidence type="ECO:0000256" key="1">
    <source>
        <dbReference type="SAM" id="MobiDB-lite"/>
    </source>
</evidence>
<dbReference type="InterPro" id="IPR040350">
    <property type="entry name" value="TMEM272"/>
</dbReference>
<feature type="transmembrane region" description="Helical" evidence="2">
    <location>
        <begin position="111"/>
        <end position="129"/>
    </location>
</feature>
<dbReference type="PANTHER" id="PTHR33444">
    <property type="entry name" value="SI:DKEY-19B23.12-RELATED"/>
    <property type="match status" value="1"/>
</dbReference>
<dbReference type="EMBL" id="CAKOFQ010007018">
    <property type="protein sequence ID" value="CAH1987352.1"/>
    <property type="molecule type" value="Genomic_DNA"/>
</dbReference>